<gene>
    <name evidence="15" type="ORF">AFUS01_LOCUS26238</name>
</gene>
<dbReference type="OrthoDB" id="435607at2759"/>
<evidence type="ECO:0000256" key="11">
    <source>
        <dbReference type="RuleBase" id="RU367026"/>
    </source>
</evidence>
<dbReference type="GO" id="GO:0006888">
    <property type="term" value="P:endoplasmic reticulum to Golgi vesicle-mediated transport"/>
    <property type="evidence" value="ECO:0007669"/>
    <property type="project" value="UniProtKB-UniRule"/>
</dbReference>
<evidence type="ECO:0000256" key="4">
    <source>
        <dbReference type="ARBA" id="ARBA00022692"/>
    </source>
</evidence>
<keyword evidence="6 11" id="KW-0931">ER-Golgi transport</keyword>
<reference evidence="15" key="1">
    <citation type="submission" date="2021-06" db="EMBL/GenBank/DDBJ databases">
        <authorList>
            <person name="Hodson N. C."/>
            <person name="Mongue J. A."/>
            <person name="Jaron S. K."/>
        </authorList>
    </citation>
    <scope>NUCLEOTIDE SEQUENCE</scope>
</reference>
<keyword evidence="3 11" id="KW-0813">Transport</keyword>
<evidence type="ECO:0000313" key="16">
    <source>
        <dbReference type="Proteomes" id="UP000708208"/>
    </source>
</evidence>
<dbReference type="InterPro" id="IPR040463">
    <property type="entry name" value="BAP29/BAP31_N"/>
</dbReference>
<feature type="region of interest" description="Disordered" evidence="12">
    <location>
        <begin position="119"/>
        <end position="141"/>
    </location>
</feature>
<keyword evidence="10" id="KW-0472">Membrane</keyword>
<dbReference type="PANTHER" id="PTHR12701">
    <property type="entry name" value="BCR-ASSOCIATED PROTEIN, BAP"/>
    <property type="match status" value="1"/>
</dbReference>
<comment type="similarity">
    <text evidence="2 11">Belongs to the BCAP29/BCAP31 family.</text>
</comment>
<evidence type="ECO:0000256" key="2">
    <source>
        <dbReference type="ARBA" id="ARBA00007956"/>
    </source>
</evidence>
<dbReference type="GO" id="GO:0070973">
    <property type="term" value="P:protein localization to endoplasmic reticulum exit site"/>
    <property type="evidence" value="ECO:0007669"/>
    <property type="project" value="UniProtKB-UniRule"/>
</dbReference>
<keyword evidence="8" id="KW-1133">Transmembrane helix</keyword>
<comment type="subcellular location">
    <subcellularLocation>
        <location evidence="1 11">Endoplasmic reticulum membrane</location>
        <topology evidence="1 11">Multi-pass membrane protein</topology>
    </subcellularLocation>
</comment>
<feature type="compositionally biased region" description="Basic and acidic residues" evidence="12">
    <location>
        <begin position="132"/>
        <end position="141"/>
    </location>
</feature>
<name>A0A8J2L508_9HEXA</name>
<dbReference type="Proteomes" id="UP000708208">
    <property type="component" value="Unassembled WGS sequence"/>
</dbReference>
<evidence type="ECO:0000259" key="13">
    <source>
        <dbReference type="Pfam" id="PF05529"/>
    </source>
</evidence>
<dbReference type="AlphaFoldDB" id="A0A8J2L508"/>
<keyword evidence="5 11" id="KW-0256">Endoplasmic reticulum</keyword>
<organism evidence="15 16">
    <name type="scientific">Allacma fusca</name>
    <dbReference type="NCBI Taxonomy" id="39272"/>
    <lineage>
        <taxon>Eukaryota</taxon>
        <taxon>Metazoa</taxon>
        <taxon>Ecdysozoa</taxon>
        <taxon>Arthropoda</taxon>
        <taxon>Hexapoda</taxon>
        <taxon>Collembola</taxon>
        <taxon>Symphypleona</taxon>
        <taxon>Sminthuridae</taxon>
        <taxon>Allacma</taxon>
    </lineage>
</organism>
<keyword evidence="7 11" id="KW-0653">Protein transport</keyword>
<feature type="domain" description="BAP29/BAP31 transmembrane" evidence="13">
    <location>
        <begin position="47"/>
        <end position="95"/>
    </location>
</feature>
<sequence length="141" mass="16170">MNRKLDAGIGMGGRNTRQSVPLSRFFCKTKLESRRICQMNANTGSSDAIREMRNYSNEDYDLNVNPKAEMQAHMKLFRAQRNLYISGFALLLSFMHGKDEVKTLQTEINTLKEDMASLKRDRDAIKSQAESVSKEYDPLLE</sequence>
<dbReference type="Pfam" id="PF05529">
    <property type="entry name" value="Bap31"/>
    <property type="match status" value="1"/>
</dbReference>
<evidence type="ECO:0000313" key="15">
    <source>
        <dbReference type="EMBL" id="CAG7815569.1"/>
    </source>
</evidence>
<dbReference type="Pfam" id="PF18035">
    <property type="entry name" value="Bap31_Bap29_C"/>
    <property type="match status" value="1"/>
</dbReference>
<comment type="function">
    <text evidence="11">May play a role in anterograde transport of membrane proteins from the endoplasmic reticulum to the Golgi.</text>
</comment>
<comment type="caution">
    <text evidence="15">The sequence shown here is derived from an EMBL/GenBank/DDBJ whole genome shotgun (WGS) entry which is preliminary data.</text>
</comment>
<evidence type="ECO:0000256" key="1">
    <source>
        <dbReference type="ARBA" id="ARBA00004477"/>
    </source>
</evidence>
<evidence type="ECO:0000256" key="5">
    <source>
        <dbReference type="ARBA" id="ARBA00022824"/>
    </source>
</evidence>
<protein>
    <recommendedName>
        <fullName evidence="11">Endoplasmic reticulum transmembrane protein</fullName>
    </recommendedName>
</protein>
<dbReference type="InterPro" id="IPR008417">
    <property type="entry name" value="BAP29/BAP31"/>
</dbReference>
<evidence type="ECO:0000256" key="6">
    <source>
        <dbReference type="ARBA" id="ARBA00022892"/>
    </source>
</evidence>
<evidence type="ECO:0000256" key="8">
    <source>
        <dbReference type="ARBA" id="ARBA00022989"/>
    </source>
</evidence>
<keyword evidence="4" id="KW-0812">Transmembrane</keyword>
<dbReference type="GO" id="GO:0005789">
    <property type="term" value="C:endoplasmic reticulum membrane"/>
    <property type="evidence" value="ECO:0007669"/>
    <property type="project" value="UniProtKB-SubCell"/>
</dbReference>
<evidence type="ECO:0000256" key="3">
    <source>
        <dbReference type="ARBA" id="ARBA00022448"/>
    </source>
</evidence>
<accession>A0A8J2L508</accession>
<dbReference type="EMBL" id="CAJVCH010347064">
    <property type="protein sequence ID" value="CAG7815569.1"/>
    <property type="molecule type" value="Genomic_DNA"/>
</dbReference>
<evidence type="ECO:0000256" key="10">
    <source>
        <dbReference type="ARBA" id="ARBA00023136"/>
    </source>
</evidence>
<dbReference type="PANTHER" id="PTHR12701:SF20">
    <property type="entry name" value="ENDOPLASMIC RETICULUM TRANSMEMBRANE PROTEIN"/>
    <property type="match status" value="1"/>
</dbReference>
<dbReference type="InterPro" id="IPR041672">
    <property type="entry name" value="Bap31/Bap29_C"/>
</dbReference>
<evidence type="ECO:0000256" key="12">
    <source>
        <dbReference type="SAM" id="MobiDB-lite"/>
    </source>
</evidence>
<feature type="domain" description="Bap31/Bap29 cytoplasmic coiled-coil" evidence="14">
    <location>
        <begin position="106"/>
        <end position="141"/>
    </location>
</feature>
<keyword evidence="9" id="KW-0175">Coiled coil</keyword>
<dbReference type="GO" id="GO:0006886">
    <property type="term" value="P:intracellular protein transport"/>
    <property type="evidence" value="ECO:0007669"/>
    <property type="project" value="UniProtKB-UniRule"/>
</dbReference>
<evidence type="ECO:0000256" key="7">
    <source>
        <dbReference type="ARBA" id="ARBA00022927"/>
    </source>
</evidence>
<evidence type="ECO:0000256" key="9">
    <source>
        <dbReference type="ARBA" id="ARBA00023054"/>
    </source>
</evidence>
<keyword evidence="16" id="KW-1185">Reference proteome</keyword>
<evidence type="ECO:0000259" key="14">
    <source>
        <dbReference type="Pfam" id="PF18035"/>
    </source>
</evidence>
<proteinExistence type="inferred from homology"/>